<dbReference type="InterPro" id="IPR002346">
    <property type="entry name" value="Mopterin_DH_FAD-bd"/>
</dbReference>
<dbReference type="InterPro" id="IPR016169">
    <property type="entry name" value="FAD-bd_PCMH_sub2"/>
</dbReference>
<dbReference type="Proteomes" id="UP000070612">
    <property type="component" value="Unassembled WGS sequence"/>
</dbReference>
<dbReference type="SUPFAM" id="SSF56176">
    <property type="entry name" value="FAD-binding/transporter-associated domain-like"/>
    <property type="match status" value="1"/>
</dbReference>
<dbReference type="STRING" id="59750.AWC31_27670"/>
<name>A0A132PH18_9MYCO</name>
<gene>
    <name evidence="5" type="ORF">AFM11_25350</name>
</gene>
<evidence type="ECO:0000313" key="6">
    <source>
        <dbReference type="Proteomes" id="UP000070612"/>
    </source>
</evidence>
<keyword evidence="1" id="KW-0285">Flavoprotein</keyword>
<feature type="domain" description="FAD-binding PCMH-type" evidence="4">
    <location>
        <begin position="1"/>
        <end position="177"/>
    </location>
</feature>
<dbReference type="PANTHER" id="PTHR42659">
    <property type="entry name" value="XANTHINE DEHYDROGENASE SUBUNIT C-RELATED"/>
    <property type="match status" value="1"/>
</dbReference>
<protein>
    <submittedName>
        <fullName evidence="5">Carbon monoxide dehydrogenase</fullName>
    </submittedName>
</protein>
<dbReference type="PROSITE" id="PS51387">
    <property type="entry name" value="FAD_PCMH"/>
    <property type="match status" value="1"/>
</dbReference>
<evidence type="ECO:0000256" key="3">
    <source>
        <dbReference type="ARBA" id="ARBA00023002"/>
    </source>
</evidence>
<dbReference type="Gene3D" id="3.30.43.10">
    <property type="entry name" value="Uridine Diphospho-n-acetylenolpyruvylglucosamine Reductase, domain 2"/>
    <property type="match status" value="1"/>
</dbReference>
<dbReference type="SUPFAM" id="SSF55447">
    <property type="entry name" value="CO dehydrogenase flavoprotein C-terminal domain-like"/>
    <property type="match status" value="1"/>
</dbReference>
<keyword evidence="6" id="KW-1185">Reference proteome</keyword>
<sequence>MKPAPFHYLRPESVAEALEQLAAYPDAKLMAGGQSLLALMNLRLARPSVIIDIGRLDELKRIFDDTDDLILGALVTHRTVEVDPLISARTPLLADAARYIGHIGIRNRGTIGGSVAHADPAAEMPLATLVLGATFHVESASKGRRQIGADEMFVSFYTNALEADEILTWISVPAIRAGQGWGFVEYAHQHGDYGLAGAGCLLEVGVDGRIESVRCAVLSAADRPLLFVGDDVVGQAPSVALWEELASRWADATEPSSADPDYSRRLCETALIQALTAAQQRIGEDQERIHAGN</sequence>
<evidence type="ECO:0000256" key="2">
    <source>
        <dbReference type="ARBA" id="ARBA00022827"/>
    </source>
</evidence>
<dbReference type="Gene3D" id="3.30.390.50">
    <property type="entry name" value="CO dehydrogenase flavoprotein, C-terminal domain"/>
    <property type="match status" value="1"/>
</dbReference>
<reference evidence="5 6" key="1">
    <citation type="submission" date="2015-07" db="EMBL/GenBank/DDBJ databases">
        <title>A draft genome sequence of Mycobacterium wolinskyi.</title>
        <authorList>
            <person name="de Man T.J."/>
            <person name="Perry K.A."/>
            <person name="Coulliette A.D."/>
            <person name="Jensen B."/>
            <person name="Toney N.C."/>
            <person name="Limbago B.M."/>
            <person name="Noble-Wang J."/>
        </authorList>
    </citation>
    <scope>NUCLEOTIDE SEQUENCE [LARGE SCALE GENOMIC DNA]</scope>
    <source>
        <strain evidence="5 6">CDC_01</strain>
    </source>
</reference>
<dbReference type="AlphaFoldDB" id="A0A132PH18"/>
<dbReference type="InterPro" id="IPR016167">
    <property type="entry name" value="FAD-bd_PCMH_sub1"/>
</dbReference>
<evidence type="ECO:0000313" key="5">
    <source>
        <dbReference type="EMBL" id="KWX21564.1"/>
    </source>
</evidence>
<organism evidence="5 6">
    <name type="scientific">Mycolicibacterium wolinskyi</name>
    <dbReference type="NCBI Taxonomy" id="59750"/>
    <lineage>
        <taxon>Bacteria</taxon>
        <taxon>Bacillati</taxon>
        <taxon>Actinomycetota</taxon>
        <taxon>Actinomycetes</taxon>
        <taxon>Mycobacteriales</taxon>
        <taxon>Mycobacteriaceae</taxon>
        <taxon>Mycolicibacterium</taxon>
    </lineage>
</organism>
<accession>A0A132PH18</accession>
<dbReference type="InterPro" id="IPR005107">
    <property type="entry name" value="CO_DH_flav_C"/>
</dbReference>
<dbReference type="Pfam" id="PF00941">
    <property type="entry name" value="FAD_binding_5"/>
    <property type="match status" value="1"/>
</dbReference>
<dbReference type="Gene3D" id="3.30.465.10">
    <property type="match status" value="1"/>
</dbReference>
<dbReference type="InterPro" id="IPR016166">
    <property type="entry name" value="FAD-bd_PCMH"/>
</dbReference>
<dbReference type="GO" id="GO:0016491">
    <property type="term" value="F:oxidoreductase activity"/>
    <property type="evidence" value="ECO:0007669"/>
    <property type="project" value="UniProtKB-KW"/>
</dbReference>
<keyword evidence="2" id="KW-0274">FAD</keyword>
<evidence type="ECO:0000256" key="1">
    <source>
        <dbReference type="ARBA" id="ARBA00022630"/>
    </source>
</evidence>
<dbReference type="InterPro" id="IPR036318">
    <property type="entry name" value="FAD-bd_PCMH-like_sf"/>
</dbReference>
<dbReference type="EMBL" id="LGTW01000019">
    <property type="protein sequence ID" value="KWX21564.1"/>
    <property type="molecule type" value="Genomic_DNA"/>
</dbReference>
<dbReference type="InterPro" id="IPR036683">
    <property type="entry name" value="CO_DH_flav_C_dom_sf"/>
</dbReference>
<comment type="caution">
    <text evidence="5">The sequence shown here is derived from an EMBL/GenBank/DDBJ whole genome shotgun (WGS) entry which is preliminary data.</text>
</comment>
<dbReference type="PATRIC" id="fig|59750.3.peg.2432"/>
<dbReference type="InterPro" id="IPR051312">
    <property type="entry name" value="Diverse_Substr_Oxidored"/>
</dbReference>
<keyword evidence="3" id="KW-0560">Oxidoreductase</keyword>
<evidence type="ECO:0000259" key="4">
    <source>
        <dbReference type="PROSITE" id="PS51387"/>
    </source>
</evidence>
<dbReference type="PANTHER" id="PTHR42659:SF2">
    <property type="entry name" value="XANTHINE DEHYDROGENASE SUBUNIT C-RELATED"/>
    <property type="match status" value="1"/>
</dbReference>
<proteinExistence type="predicted"/>
<dbReference type="SMART" id="SM01092">
    <property type="entry name" value="CO_deh_flav_C"/>
    <property type="match status" value="1"/>
</dbReference>
<dbReference type="RefSeq" id="WP_067854356.1">
    <property type="nucleotide sequence ID" value="NZ_LGTW01000019.1"/>
</dbReference>
<dbReference type="GO" id="GO:0071949">
    <property type="term" value="F:FAD binding"/>
    <property type="evidence" value="ECO:0007669"/>
    <property type="project" value="InterPro"/>
</dbReference>